<dbReference type="PANTHER" id="PTHR37299:SF1">
    <property type="entry name" value="STAGE 0 SPORULATION PROTEIN A HOMOLOG"/>
    <property type="match status" value="1"/>
</dbReference>
<name>A0ABT5T2Z6_9PSEU</name>
<dbReference type="Proteomes" id="UP001300763">
    <property type="component" value="Unassembled WGS sequence"/>
</dbReference>
<dbReference type="EMBL" id="JAQZAO010000023">
    <property type="protein sequence ID" value="MDD7969379.1"/>
    <property type="molecule type" value="Genomic_DNA"/>
</dbReference>
<dbReference type="PANTHER" id="PTHR37299">
    <property type="entry name" value="TRANSCRIPTIONAL REGULATOR-RELATED"/>
    <property type="match status" value="1"/>
</dbReference>
<evidence type="ECO:0000313" key="2">
    <source>
        <dbReference type="EMBL" id="MDD7969379.1"/>
    </source>
</evidence>
<dbReference type="Pfam" id="PF04397">
    <property type="entry name" value="LytTR"/>
    <property type="match status" value="1"/>
</dbReference>
<reference evidence="2 3" key="1">
    <citation type="submission" date="2023-02" db="EMBL/GenBank/DDBJ databases">
        <title>Genome sequencing required for Actinomycetospora new species description.</title>
        <authorList>
            <person name="Saimee Y."/>
            <person name="Duangmal K."/>
        </authorList>
    </citation>
    <scope>NUCLEOTIDE SEQUENCE [LARGE SCALE GENOMIC DNA]</scope>
    <source>
        <strain evidence="2 3">DW7H6</strain>
    </source>
</reference>
<accession>A0ABT5T2Z6</accession>
<evidence type="ECO:0000259" key="1">
    <source>
        <dbReference type="PROSITE" id="PS50930"/>
    </source>
</evidence>
<evidence type="ECO:0000313" key="3">
    <source>
        <dbReference type="Proteomes" id="UP001300763"/>
    </source>
</evidence>
<gene>
    <name evidence="2" type="ORF">PGB27_28880</name>
</gene>
<sequence length="462" mass="49611">MDETACPPSRSFDRAFSRTYAAWERFASGQDDASGVPLSIALSWHRCRDVYRIDPARARPDTVDGDAPTRPVHGRVLAELGALAKTLLVAGENRLVMVSDGGGAVVAAWGRGAAERRAPEAGLVPSSAWSEPVTGTNAIGTAIVQRRVCAVRGPEHWSPALHRWSCTGIAVNDPVTAAPLATLTVASWREMVAVRSIDLLLATGPLVTALQETASRHGRRIVEAFTDLERRTTGALVALDLTGRIVAANDAARRRGAVPGDYPVEPPMASREGIASLGSVIPDARDRAREDPAWRGAVSIWSAITDDVETYRVIPVIAGADPIAFLASTDDRAGRVDMLDRAVLASRGPREAPRRVPALGAGGQIVVLHPHEIRYARSDGHVVWLVTDQGPLRASVRGIDHVERDLAGAGFLRVHRCYLVNLGRVRDVVAVKDRLVLSTGIDDERVPVSRRHVPSVRHALGI</sequence>
<organism evidence="2 3">
    <name type="scientific">Actinomycetospora lemnae</name>
    <dbReference type="NCBI Taxonomy" id="3019891"/>
    <lineage>
        <taxon>Bacteria</taxon>
        <taxon>Bacillati</taxon>
        <taxon>Actinomycetota</taxon>
        <taxon>Actinomycetes</taxon>
        <taxon>Pseudonocardiales</taxon>
        <taxon>Pseudonocardiaceae</taxon>
        <taxon>Actinomycetospora</taxon>
    </lineage>
</organism>
<proteinExistence type="predicted"/>
<keyword evidence="3" id="KW-1185">Reference proteome</keyword>
<comment type="caution">
    <text evidence="2">The sequence shown here is derived from an EMBL/GenBank/DDBJ whole genome shotgun (WGS) entry which is preliminary data.</text>
</comment>
<dbReference type="GO" id="GO:0003677">
    <property type="term" value="F:DNA binding"/>
    <property type="evidence" value="ECO:0007669"/>
    <property type="project" value="UniProtKB-KW"/>
</dbReference>
<keyword evidence="2" id="KW-0238">DNA-binding</keyword>
<feature type="domain" description="HTH LytTR-type" evidence="1">
    <location>
        <begin position="362"/>
        <end position="462"/>
    </location>
</feature>
<dbReference type="InterPro" id="IPR029016">
    <property type="entry name" value="GAF-like_dom_sf"/>
</dbReference>
<dbReference type="Gene3D" id="2.40.50.1020">
    <property type="entry name" value="LytTr DNA-binding domain"/>
    <property type="match status" value="1"/>
</dbReference>
<dbReference type="InterPro" id="IPR046947">
    <property type="entry name" value="LytR-like"/>
</dbReference>
<protein>
    <submittedName>
        <fullName evidence="2">LytTR family transcriptional regulator DNA-binding domain-containing protein</fullName>
    </submittedName>
</protein>
<dbReference type="InterPro" id="IPR007492">
    <property type="entry name" value="LytTR_DNA-bd_dom"/>
</dbReference>
<dbReference type="Gene3D" id="3.30.450.40">
    <property type="match status" value="1"/>
</dbReference>
<dbReference type="SMART" id="SM00850">
    <property type="entry name" value="LytTR"/>
    <property type="match status" value="1"/>
</dbReference>
<dbReference type="RefSeq" id="WP_274203909.1">
    <property type="nucleotide sequence ID" value="NZ_JAQZAO010000023.1"/>
</dbReference>
<dbReference type="PROSITE" id="PS50930">
    <property type="entry name" value="HTH_LYTTR"/>
    <property type="match status" value="1"/>
</dbReference>